<feature type="compositionally biased region" description="Low complexity" evidence="1">
    <location>
        <begin position="315"/>
        <end position="336"/>
    </location>
</feature>
<accession>A0A2G5HI57</accession>
<evidence type="ECO:0000259" key="2">
    <source>
        <dbReference type="PROSITE" id="PS50108"/>
    </source>
</evidence>
<dbReference type="OrthoDB" id="24581at2759"/>
<dbReference type="PROSITE" id="PS50108">
    <property type="entry name" value="CRIB"/>
    <property type="match status" value="1"/>
</dbReference>
<feature type="compositionally biased region" description="Polar residues" evidence="1">
    <location>
        <begin position="441"/>
        <end position="450"/>
    </location>
</feature>
<gene>
    <name evidence="3" type="ORF">CB0940_09172</name>
    <name evidence="4" type="ORF">RHO25_011196</name>
</gene>
<feature type="compositionally biased region" description="Basic and acidic residues" evidence="1">
    <location>
        <begin position="479"/>
        <end position="492"/>
    </location>
</feature>
<feature type="region of interest" description="Disordered" evidence="1">
    <location>
        <begin position="291"/>
        <end position="452"/>
    </location>
</feature>
<feature type="compositionally biased region" description="Low complexity" evidence="1">
    <location>
        <begin position="624"/>
        <end position="654"/>
    </location>
</feature>
<protein>
    <recommendedName>
        <fullName evidence="2">CRIB domain-containing protein</fullName>
    </recommendedName>
</protein>
<dbReference type="InterPro" id="IPR000095">
    <property type="entry name" value="CRIB_dom"/>
</dbReference>
<feature type="compositionally biased region" description="Low complexity" evidence="1">
    <location>
        <begin position="1"/>
        <end position="17"/>
    </location>
</feature>
<dbReference type="AlphaFoldDB" id="A0A2G5HI57"/>
<evidence type="ECO:0000313" key="5">
    <source>
        <dbReference type="Proteomes" id="UP000230605"/>
    </source>
</evidence>
<dbReference type="EMBL" id="LKMD01000106">
    <property type="protein sequence ID" value="PIA91892.1"/>
    <property type="molecule type" value="Genomic_DNA"/>
</dbReference>
<evidence type="ECO:0000313" key="4">
    <source>
        <dbReference type="EMBL" id="WPB06539.1"/>
    </source>
</evidence>
<dbReference type="Proteomes" id="UP001302367">
    <property type="component" value="Chromosome 7"/>
</dbReference>
<feature type="compositionally biased region" description="Basic and acidic residues" evidence="1">
    <location>
        <begin position="337"/>
        <end position="347"/>
    </location>
</feature>
<evidence type="ECO:0000256" key="1">
    <source>
        <dbReference type="SAM" id="MobiDB-lite"/>
    </source>
</evidence>
<proteinExistence type="predicted"/>
<dbReference type="Proteomes" id="UP000230605">
    <property type="component" value="Chromosome 7"/>
</dbReference>
<feature type="compositionally biased region" description="Polar residues" evidence="1">
    <location>
        <begin position="348"/>
        <end position="363"/>
    </location>
</feature>
<feature type="compositionally biased region" description="Polar residues" evidence="1">
    <location>
        <begin position="74"/>
        <end position="88"/>
    </location>
</feature>
<feature type="region of interest" description="Disordered" evidence="1">
    <location>
        <begin position="477"/>
        <end position="704"/>
    </location>
</feature>
<feature type="compositionally biased region" description="Basic and acidic residues" evidence="1">
    <location>
        <begin position="687"/>
        <end position="704"/>
    </location>
</feature>
<feature type="domain" description="CRIB" evidence="2">
    <location>
        <begin position="202"/>
        <end position="215"/>
    </location>
</feature>
<organism evidence="3 5">
    <name type="scientific">Cercospora beticola</name>
    <name type="common">Sugarbeet leaf spot fungus</name>
    <dbReference type="NCBI Taxonomy" id="122368"/>
    <lineage>
        <taxon>Eukaryota</taxon>
        <taxon>Fungi</taxon>
        <taxon>Dikarya</taxon>
        <taxon>Ascomycota</taxon>
        <taxon>Pezizomycotina</taxon>
        <taxon>Dothideomycetes</taxon>
        <taxon>Dothideomycetidae</taxon>
        <taxon>Mycosphaerellales</taxon>
        <taxon>Mycosphaerellaceae</taxon>
        <taxon>Cercospora</taxon>
    </lineage>
</organism>
<reference evidence="4 6" key="2">
    <citation type="submission" date="2023-09" db="EMBL/GenBank/DDBJ databases">
        <title>Complete-Gapless Cercospora beticola genome.</title>
        <authorList>
            <person name="Wyatt N.A."/>
            <person name="Spanner R.E."/>
            <person name="Bolton M.D."/>
        </authorList>
    </citation>
    <scope>NUCLEOTIDE SEQUENCE [LARGE SCALE GENOMIC DNA]</scope>
    <source>
        <strain evidence="4">Cb09-40</strain>
    </source>
</reference>
<feature type="compositionally biased region" description="Polar residues" evidence="1">
    <location>
        <begin position="393"/>
        <end position="403"/>
    </location>
</feature>
<dbReference type="EMBL" id="CP134190">
    <property type="protein sequence ID" value="WPB06539.1"/>
    <property type="molecule type" value="Genomic_DNA"/>
</dbReference>
<feature type="region of interest" description="Disordered" evidence="1">
    <location>
        <begin position="1"/>
        <end position="161"/>
    </location>
</feature>
<keyword evidence="6" id="KW-1185">Reference proteome</keyword>
<feature type="compositionally biased region" description="Polar residues" evidence="1">
    <location>
        <begin position="586"/>
        <end position="595"/>
    </location>
</feature>
<reference evidence="3 5" key="1">
    <citation type="submission" date="2015-10" db="EMBL/GenBank/DDBJ databases">
        <title>The cercosporin biosynthetic gene cluster was horizontally transferred to several fungal lineages and shown to be expanded in Cercospora beticola based on microsynteny with recipient genomes.</title>
        <authorList>
            <person name="De Jonge R."/>
            <person name="Ebert M.K."/>
            <person name="Suttle J.C."/>
            <person name="Jurick Ii W.M."/>
            <person name="Secor G.A."/>
            <person name="Thomma B.P."/>
            <person name="Van De Peer Y."/>
            <person name="Bolton M.D."/>
        </authorList>
    </citation>
    <scope>NUCLEOTIDE SEQUENCE [LARGE SCALE GENOMIC DNA]</scope>
    <source>
        <strain evidence="3 5">09-40</strain>
    </source>
</reference>
<evidence type="ECO:0000313" key="6">
    <source>
        <dbReference type="Proteomes" id="UP001302367"/>
    </source>
</evidence>
<evidence type="ECO:0000313" key="3">
    <source>
        <dbReference type="EMBL" id="PIA91892.1"/>
    </source>
</evidence>
<feature type="compositionally biased region" description="Polar residues" evidence="1">
    <location>
        <begin position="95"/>
        <end position="107"/>
    </location>
</feature>
<name>A0A2G5HI57_CERBT</name>
<sequence>MTSMSSSDPTSSSLTDPNNYRLSDTHQMAAAEVPAAISARALPDHEPESASPNDTTRRKRLSFFGRHSSDANTRKQQPMQPLQASISTAKGEVARSQSRQDAPSSRPMTAGSEHARRKTSDQIESIRNSIFGGRKGSISSRPNVKRSRHSHQIESKKPNVALIPFASPLQEESPKAEAKGNAGAQDFRDENDFYHHRKKTSISSPFNFHHVGHTDRKNLPMRLETVDETAFQNKLLDFDAQGRALQQNPGRRSMGLAKALPALPQAQAIPSRHRPSPSVDETTFDETADTKFNNLDEHFNARPALKSPPRRSPRHSASSPNLLSPSASSAAHTTPHLHSDTFDDETRQSPPSKESPPSGQLAQIPTRGRPLGQSFREKQPLPPVPGQAAATAIGQQPSKTSVASDRHIIGLQFPAPPGAKIEYPASIASHKSKRSSKSAAPTVQSASTRAFSDIPVGLDWEDDIDWAFEQEAEATCDFDWEKHAASESDAKEQLPVPSPDDESPETGGSGGVRLSGWMNDPSALESDAKHISTSSTPGTSPYMEDGLPQNHKRGSSVGHRGFLAARNASSDKLTKTPPMSVEIKTSESPYASQTYFPAFDSSIPEYLSDPESTRVGGSKHRKSSSYGSFESSGRSLQTTSASESTRWSSASTSSIPDLLHSYNTNRKSVRKSAASGTFRTLESVPHSPDEKDESKSFPDFEERPTVTDRAISDGILMRRPATPGDRALLFQSGRVVQRGRAINPSRMQIQSLPGDGQEGGWI</sequence>